<dbReference type="OMA" id="IRRVWIV"/>
<evidence type="ECO:0000256" key="2">
    <source>
        <dbReference type="SAM" id="Phobius"/>
    </source>
</evidence>
<evidence type="ECO:0000259" key="3">
    <source>
        <dbReference type="Pfam" id="PF20152"/>
    </source>
</evidence>
<dbReference type="STRING" id="5627.A0A1C7LQT4"/>
<evidence type="ECO:0000313" key="5">
    <source>
        <dbReference type="Proteomes" id="UP000092993"/>
    </source>
</evidence>
<feature type="region of interest" description="Disordered" evidence="1">
    <location>
        <begin position="352"/>
        <end position="372"/>
    </location>
</feature>
<evidence type="ECO:0000313" key="4">
    <source>
        <dbReference type="EMBL" id="OBZ66576.1"/>
    </source>
</evidence>
<dbReference type="Pfam" id="PF20152">
    <property type="entry name" value="DUF6534"/>
    <property type="match status" value="1"/>
</dbReference>
<gene>
    <name evidence="4" type="ORF">A0H81_13376</name>
</gene>
<keyword evidence="2" id="KW-1133">Transmembrane helix</keyword>
<dbReference type="OrthoDB" id="3270417at2759"/>
<proteinExistence type="predicted"/>
<feature type="domain" description="DUF6534" evidence="3">
    <location>
        <begin position="221"/>
        <end position="308"/>
    </location>
</feature>
<keyword evidence="2" id="KW-0812">Transmembrane</keyword>
<organism evidence="4 5">
    <name type="scientific">Grifola frondosa</name>
    <name type="common">Maitake</name>
    <name type="synonym">Polyporus frondosus</name>
    <dbReference type="NCBI Taxonomy" id="5627"/>
    <lineage>
        <taxon>Eukaryota</taxon>
        <taxon>Fungi</taxon>
        <taxon>Dikarya</taxon>
        <taxon>Basidiomycota</taxon>
        <taxon>Agaricomycotina</taxon>
        <taxon>Agaricomycetes</taxon>
        <taxon>Polyporales</taxon>
        <taxon>Grifolaceae</taxon>
        <taxon>Grifola</taxon>
    </lineage>
</organism>
<feature type="transmembrane region" description="Helical" evidence="2">
    <location>
        <begin position="171"/>
        <end position="194"/>
    </location>
</feature>
<dbReference type="AlphaFoldDB" id="A0A1C7LQT4"/>
<dbReference type="PANTHER" id="PTHR40465">
    <property type="entry name" value="CHROMOSOME 1, WHOLE GENOME SHOTGUN SEQUENCE"/>
    <property type="match status" value="1"/>
</dbReference>
<evidence type="ECO:0000256" key="1">
    <source>
        <dbReference type="SAM" id="MobiDB-lite"/>
    </source>
</evidence>
<comment type="caution">
    <text evidence="4">The sequence shown here is derived from an EMBL/GenBank/DDBJ whole genome shotgun (WGS) entry which is preliminary data.</text>
</comment>
<dbReference type="Proteomes" id="UP000092993">
    <property type="component" value="Unassembled WGS sequence"/>
</dbReference>
<protein>
    <recommendedName>
        <fullName evidence="3">DUF6534 domain-containing protein</fullName>
    </recommendedName>
</protein>
<reference evidence="4 5" key="1">
    <citation type="submission" date="2016-03" db="EMBL/GenBank/DDBJ databases">
        <title>Whole genome sequencing of Grifola frondosa 9006-11.</title>
        <authorList>
            <person name="Min B."/>
            <person name="Park H."/>
            <person name="Kim J.-G."/>
            <person name="Cho H."/>
            <person name="Oh Y.-L."/>
            <person name="Kong W.-S."/>
            <person name="Choi I.-G."/>
        </authorList>
    </citation>
    <scope>NUCLEOTIDE SEQUENCE [LARGE SCALE GENOMIC DNA]</scope>
    <source>
        <strain evidence="4 5">9006-11</strain>
    </source>
</reference>
<feature type="compositionally biased region" description="Basic and acidic residues" evidence="1">
    <location>
        <begin position="363"/>
        <end position="372"/>
    </location>
</feature>
<dbReference type="PANTHER" id="PTHR40465:SF1">
    <property type="entry name" value="DUF6534 DOMAIN-CONTAINING PROTEIN"/>
    <property type="match status" value="1"/>
</dbReference>
<feature type="transmembrane region" description="Helical" evidence="2">
    <location>
        <begin position="256"/>
        <end position="276"/>
    </location>
</feature>
<feature type="transmembrane region" description="Helical" evidence="2">
    <location>
        <begin position="66"/>
        <end position="88"/>
    </location>
</feature>
<feature type="transmembrane region" description="Helical" evidence="2">
    <location>
        <begin position="214"/>
        <end position="236"/>
    </location>
</feature>
<sequence>MHLRGSKTLAIPPHDLAFWVRFVLTSEFFDFTRDNGYRAFSISIPEQAIAIRTTTMSIVDDVLGSLLIGIFVACVLYGVTTLQTYMYFQMYPEDPSPLKTMVTVVWIMETIHTVFCMQFAYRYVITHFGDEKFMGEIYWSGGITVLLGIFITLAVHSFYIRRVWIVSNKSIPMTALVTFFAACRFGFGIATSVMSYSIPEWVTFRSRTAPLVTISAGIGGAAIVDVLVASCLIYYLRRSRGSWESSNNRLHLIMVYTVNTGAITSIVSVLCVILFATEKGSLAFLGLVEIQSKLYANSFLASLNARQHIRNKFNSGSNYYPSIEFSSRSQYRSTVPAPQVEIFQQTVVTDDNGETDLRSNASGKDRKMSGLV</sequence>
<dbReference type="EMBL" id="LUGG01000029">
    <property type="protein sequence ID" value="OBZ66576.1"/>
    <property type="molecule type" value="Genomic_DNA"/>
</dbReference>
<accession>A0A1C7LQT4</accession>
<keyword evidence="5" id="KW-1185">Reference proteome</keyword>
<feature type="transmembrane region" description="Helical" evidence="2">
    <location>
        <begin position="137"/>
        <end position="159"/>
    </location>
</feature>
<name>A0A1C7LQT4_GRIFR</name>
<keyword evidence="2" id="KW-0472">Membrane</keyword>
<dbReference type="InterPro" id="IPR045339">
    <property type="entry name" value="DUF6534"/>
</dbReference>